<sequence length="167" mass="19187">MKRIILLLILAIFGVFVYFAAFRNVIIWPLMLPLLVLVVVYYVISSVVTRKMVEKVRKVDSFYFIRANMIPRDGKELIGGALTVTPSEIIFYSRLSAKGGVKPIWSCFTPEVEGYTMKKVDDFHPGVSFAIKGETDEIRFTSRRIAKEEKEFRKALGWPEEESKNLD</sequence>
<dbReference type="EMBL" id="JADIMF010000055">
    <property type="protein sequence ID" value="MBO8468809.1"/>
    <property type="molecule type" value="Genomic_DNA"/>
</dbReference>
<comment type="caution">
    <text evidence="2">The sequence shown here is derived from an EMBL/GenBank/DDBJ whole genome shotgun (WGS) entry which is preliminary data.</text>
</comment>
<dbReference type="Proteomes" id="UP000810292">
    <property type="component" value="Unassembled WGS sequence"/>
</dbReference>
<reference evidence="2" key="1">
    <citation type="submission" date="2020-10" db="EMBL/GenBank/DDBJ databases">
        <authorList>
            <person name="Gilroy R."/>
        </authorList>
    </citation>
    <scope>NUCLEOTIDE SEQUENCE</scope>
    <source>
        <strain evidence="2">14700</strain>
    </source>
</reference>
<name>A0A9D9IA41_9SPIO</name>
<organism evidence="2 3">
    <name type="scientific">Candidatus Ornithospirochaeta stercoravium</name>
    <dbReference type="NCBI Taxonomy" id="2840897"/>
    <lineage>
        <taxon>Bacteria</taxon>
        <taxon>Pseudomonadati</taxon>
        <taxon>Spirochaetota</taxon>
        <taxon>Spirochaetia</taxon>
        <taxon>Spirochaetales</taxon>
        <taxon>Spirochaetaceae</taxon>
        <taxon>Spirochaetaceae incertae sedis</taxon>
        <taxon>Candidatus Ornithospirochaeta</taxon>
    </lineage>
</organism>
<keyword evidence="1" id="KW-0472">Membrane</keyword>
<feature type="transmembrane region" description="Helical" evidence="1">
    <location>
        <begin position="27"/>
        <end position="48"/>
    </location>
</feature>
<evidence type="ECO:0000256" key="1">
    <source>
        <dbReference type="SAM" id="Phobius"/>
    </source>
</evidence>
<evidence type="ECO:0000313" key="2">
    <source>
        <dbReference type="EMBL" id="MBO8468809.1"/>
    </source>
</evidence>
<keyword evidence="1" id="KW-0812">Transmembrane</keyword>
<protein>
    <submittedName>
        <fullName evidence="2">Uncharacterized protein</fullName>
    </submittedName>
</protein>
<feature type="transmembrane region" description="Helical" evidence="1">
    <location>
        <begin position="5"/>
        <end position="21"/>
    </location>
</feature>
<reference evidence="2" key="2">
    <citation type="journal article" date="2021" name="PeerJ">
        <title>Extensive microbial diversity within the chicken gut microbiome revealed by metagenomics and culture.</title>
        <authorList>
            <person name="Gilroy R."/>
            <person name="Ravi A."/>
            <person name="Getino M."/>
            <person name="Pursley I."/>
            <person name="Horton D.L."/>
            <person name="Alikhan N.F."/>
            <person name="Baker D."/>
            <person name="Gharbi K."/>
            <person name="Hall N."/>
            <person name="Watson M."/>
            <person name="Adriaenssens E.M."/>
            <person name="Foster-Nyarko E."/>
            <person name="Jarju S."/>
            <person name="Secka A."/>
            <person name="Antonio M."/>
            <person name="Oren A."/>
            <person name="Chaudhuri R.R."/>
            <person name="La Ragione R."/>
            <person name="Hildebrand F."/>
            <person name="Pallen M.J."/>
        </authorList>
    </citation>
    <scope>NUCLEOTIDE SEQUENCE</scope>
    <source>
        <strain evidence="2">14700</strain>
    </source>
</reference>
<accession>A0A9D9IA41</accession>
<proteinExistence type="predicted"/>
<gene>
    <name evidence="2" type="ORF">IAA72_03375</name>
</gene>
<evidence type="ECO:0000313" key="3">
    <source>
        <dbReference type="Proteomes" id="UP000810292"/>
    </source>
</evidence>
<keyword evidence="1" id="KW-1133">Transmembrane helix</keyword>
<dbReference type="AlphaFoldDB" id="A0A9D9IA41"/>